<evidence type="ECO:0000256" key="1">
    <source>
        <dbReference type="SAM" id="MobiDB-lite"/>
    </source>
</evidence>
<feature type="compositionally biased region" description="Basic and acidic residues" evidence="1">
    <location>
        <begin position="237"/>
        <end position="252"/>
    </location>
</feature>
<feature type="region of interest" description="Disordered" evidence="1">
    <location>
        <begin position="207"/>
        <end position="301"/>
    </location>
</feature>
<sequence>MEGWEAVSDHIPPSPAKYNPSSAPPSSRITKTNNSKENGSTLSPSSLTKPSPPNKRRRLAAEVVTSVAAVTATSDDLRHHPSNANWDHSVPSESFGYAVEPIVSDAERDHFNLSSSRTLAQEQGPNAYDWSCNLTQLTSSSSSQPSLFSPPLPCLTTTTHEHSPYHNIPGNYLVGNAFTTTPSYPVYPLPTFAWDSLDTSAMLLRFRPRPDSGTSARERELAKPDPLCLEESDQTNPDDRLDEGWIEIEKPAGKPVEVPVEVTAEEPVDEPVEELVGKDSASDYNGIKQPSDLSAESSPALEDSWEAVGKYDLSNDINSPVSHSERRSRSHLSDQNRKETGNTRKLKCKADPEDPRGVDCLTCRDINMDSKKVIHRLPCLRWKLAEVTLFREGGLELTKRWVGTKMKDLGPRDWVNNSDVRTIQMVMGSRHPMILKVKKFTPNETDITWKYWVDSKGDKRRIDIEPYALASIWETAKRYEEYIYDYARPAVREYAQDPKVDDLVRRTYQAA</sequence>
<evidence type="ECO:0000313" key="2">
    <source>
        <dbReference type="EMBL" id="KAK6951528.1"/>
    </source>
</evidence>
<feature type="region of interest" description="Disordered" evidence="1">
    <location>
        <begin position="314"/>
        <end position="352"/>
    </location>
</feature>
<dbReference type="AlphaFoldDB" id="A0AAX6MFP4"/>
<reference evidence="2 3" key="1">
    <citation type="journal article" date="2024" name="Front Chem Biol">
        <title>Unveiling the potential of Daldinia eschscholtzii MFLUCC 19-0629 through bioactivity and bioinformatics studies for enhanced sustainable agriculture production.</title>
        <authorList>
            <person name="Brooks S."/>
            <person name="Weaver J.A."/>
            <person name="Klomchit A."/>
            <person name="Alharthi S.A."/>
            <person name="Onlamun T."/>
            <person name="Nurani R."/>
            <person name="Vong T.K."/>
            <person name="Alberti F."/>
            <person name="Greco C."/>
        </authorList>
    </citation>
    <scope>NUCLEOTIDE SEQUENCE [LARGE SCALE GENOMIC DNA]</scope>
    <source>
        <strain evidence="2">MFLUCC 19-0629</strain>
    </source>
</reference>
<dbReference type="InterPro" id="IPR052973">
    <property type="entry name" value="Fungal_sec-metab_reg_TF"/>
</dbReference>
<dbReference type="EMBL" id="JBANMG010000006">
    <property type="protein sequence ID" value="KAK6951528.1"/>
    <property type="molecule type" value="Genomic_DNA"/>
</dbReference>
<feature type="compositionally biased region" description="Basic and acidic residues" evidence="1">
    <location>
        <begin position="323"/>
        <end position="352"/>
    </location>
</feature>
<feature type="region of interest" description="Disordered" evidence="1">
    <location>
        <begin position="1"/>
        <end position="61"/>
    </location>
</feature>
<proteinExistence type="predicted"/>
<evidence type="ECO:0000313" key="3">
    <source>
        <dbReference type="Proteomes" id="UP001369815"/>
    </source>
</evidence>
<gene>
    <name evidence="2" type="ORF">Daesc_006049</name>
</gene>
<keyword evidence="3" id="KW-1185">Reference proteome</keyword>
<dbReference type="Proteomes" id="UP001369815">
    <property type="component" value="Unassembled WGS sequence"/>
</dbReference>
<dbReference type="PANTHER" id="PTHR35392">
    <property type="entry name" value="ZN(II)2CYS6 TRANSCRIPTION FACTOR (EUROFUNG)-RELATED-RELATED"/>
    <property type="match status" value="1"/>
</dbReference>
<organism evidence="2 3">
    <name type="scientific">Daldinia eschscholtzii</name>
    <dbReference type="NCBI Taxonomy" id="292717"/>
    <lineage>
        <taxon>Eukaryota</taxon>
        <taxon>Fungi</taxon>
        <taxon>Dikarya</taxon>
        <taxon>Ascomycota</taxon>
        <taxon>Pezizomycotina</taxon>
        <taxon>Sordariomycetes</taxon>
        <taxon>Xylariomycetidae</taxon>
        <taxon>Xylariales</taxon>
        <taxon>Hypoxylaceae</taxon>
        <taxon>Daldinia</taxon>
    </lineage>
</organism>
<accession>A0AAX6MFP4</accession>
<dbReference type="PANTHER" id="PTHR35392:SF3">
    <property type="entry name" value="ZN(2)-C6 FUNGAL-TYPE DOMAIN-CONTAINING PROTEIN"/>
    <property type="match status" value="1"/>
</dbReference>
<feature type="compositionally biased region" description="Acidic residues" evidence="1">
    <location>
        <begin position="263"/>
        <end position="273"/>
    </location>
</feature>
<feature type="compositionally biased region" description="Low complexity" evidence="1">
    <location>
        <begin position="40"/>
        <end position="49"/>
    </location>
</feature>
<comment type="caution">
    <text evidence="2">The sequence shown here is derived from an EMBL/GenBank/DDBJ whole genome shotgun (WGS) entry which is preliminary data.</text>
</comment>
<name>A0AAX6MFP4_9PEZI</name>
<feature type="compositionally biased region" description="Polar residues" evidence="1">
    <location>
        <begin position="19"/>
        <end position="39"/>
    </location>
</feature>
<protein>
    <submittedName>
        <fullName evidence="2">Uncharacterized protein</fullName>
    </submittedName>
</protein>